<organism evidence="1 2">
    <name type="scientific">Caerostris darwini</name>
    <dbReference type="NCBI Taxonomy" id="1538125"/>
    <lineage>
        <taxon>Eukaryota</taxon>
        <taxon>Metazoa</taxon>
        <taxon>Ecdysozoa</taxon>
        <taxon>Arthropoda</taxon>
        <taxon>Chelicerata</taxon>
        <taxon>Arachnida</taxon>
        <taxon>Araneae</taxon>
        <taxon>Araneomorphae</taxon>
        <taxon>Entelegynae</taxon>
        <taxon>Araneoidea</taxon>
        <taxon>Araneidae</taxon>
        <taxon>Caerostris</taxon>
    </lineage>
</organism>
<dbReference type="Proteomes" id="UP001054837">
    <property type="component" value="Unassembled WGS sequence"/>
</dbReference>
<proteinExistence type="predicted"/>
<evidence type="ECO:0000313" key="1">
    <source>
        <dbReference type="EMBL" id="GIY67970.1"/>
    </source>
</evidence>
<name>A0AAV4VDD3_9ARAC</name>
<gene>
    <name evidence="1" type="ORF">CDAR_243681</name>
</gene>
<comment type="caution">
    <text evidence="1">The sequence shown here is derived from an EMBL/GenBank/DDBJ whole genome shotgun (WGS) entry which is preliminary data.</text>
</comment>
<sequence>MRIPDSYCHWFCRRSIRRRGRLPQLGNFSTPSHGYPFTVTFSLQHVLPRAGTDKRKSDPLSTLASALAGESNKRSSEWKTFKGII</sequence>
<protein>
    <submittedName>
        <fullName evidence="1">Uncharacterized protein</fullName>
    </submittedName>
</protein>
<keyword evidence="2" id="KW-1185">Reference proteome</keyword>
<reference evidence="1 2" key="1">
    <citation type="submission" date="2021-06" db="EMBL/GenBank/DDBJ databases">
        <title>Caerostris darwini draft genome.</title>
        <authorList>
            <person name="Kono N."/>
            <person name="Arakawa K."/>
        </authorList>
    </citation>
    <scope>NUCLEOTIDE SEQUENCE [LARGE SCALE GENOMIC DNA]</scope>
</reference>
<evidence type="ECO:0000313" key="2">
    <source>
        <dbReference type="Proteomes" id="UP001054837"/>
    </source>
</evidence>
<dbReference type="EMBL" id="BPLQ01012806">
    <property type="protein sequence ID" value="GIY67970.1"/>
    <property type="molecule type" value="Genomic_DNA"/>
</dbReference>
<dbReference type="AlphaFoldDB" id="A0AAV4VDD3"/>
<accession>A0AAV4VDD3</accession>